<sequence length="232" mass="26788">MIERMIRYLFVILLSVYLTLHAAADSNSYSEKPLNKQKWEELSNGLDYTEDPNKKPKEKEPVSKEKDTAPDLSGVSEGIKYIGFALIIGIIGYICALVIASLVNKNARIKKQTLQITSEDELQEENISEWPLQKILNKYMHEGDIRNAIRIYYLMALQQLHLNGFIKWEKDKTNSKYLLELSAQPFVADFSALTTIYETTWYGKYVPDEAVFSIIKDQFTMFNNQFPRPDAN</sequence>
<proteinExistence type="predicted"/>
<organism evidence="4 5">
    <name type="scientific">Cytophaga hutchinsonii (strain ATCC 33406 / DSM 1761 / CIP 103989 / NBRC 15051 / NCIMB 9469 / D465)</name>
    <dbReference type="NCBI Taxonomy" id="269798"/>
    <lineage>
        <taxon>Bacteria</taxon>
        <taxon>Pseudomonadati</taxon>
        <taxon>Bacteroidota</taxon>
        <taxon>Cytophagia</taxon>
        <taxon>Cytophagales</taxon>
        <taxon>Cytophagaceae</taxon>
        <taxon>Cytophaga</taxon>
    </lineage>
</organism>
<dbReference type="Proteomes" id="UP000001822">
    <property type="component" value="Chromosome"/>
</dbReference>
<feature type="region of interest" description="Disordered" evidence="1">
    <location>
        <begin position="45"/>
        <end position="70"/>
    </location>
</feature>
<evidence type="ECO:0000313" key="4">
    <source>
        <dbReference type="EMBL" id="ABG59397.1"/>
    </source>
</evidence>
<reference evidence="4 5" key="1">
    <citation type="journal article" date="2007" name="Appl. Environ. Microbiol.">
        <title>Genome sequence of the cellulolytic gliding bacterium Cytophaga hutchinsonii.</title>
        <authorList>
            <person name="Xie G."/>
            <person name="Bruce D.C."/>
            <person name="Challacombe J.F."/>
            <person name="Chertkov O."/>
            <person name="Detter J.C."/>
            <person name="Gilna P."/>
            <person name="Han C.S."/>
            <person name="Lucas S."/>
            <person name="Misra M."/>
            <person name="Myers G.L."/>
            <person name="Richardson P."/>
            <person name="Tapia R."/>
            <person name="Thayer N."/>
            <person name="Thompson L.S."/>
            <person name="Brettin T.S."/>
            <person name="Henrissat B."/>
            <person name="Wilson D.B."/>
            <person name="McBride M.J."/>
        </authorList>
    </citation>
    <scope>NUCLEOTIDE SEQUENCE [LARGE SCALE GENOMIC DNA]</scope>
    <source>
        <strain evidence="5">ATCC 33406 / DSM 1761 / CIP 103989 / NBRC 15051 / NCIMB 9469 / D465</strain>
    </source>
</reference>
<dbReference type="KEGG" id="chu:CHU_2134"/>
<dbReference type="EMBL" id="CP000383">
    <property type="protein sequence ID" value="ABG59397.1"/>
    <property type="molecule type" value="Genomic_DNA"/>
</dbReference>
<evidence type="ECO:0000256" key="1">
    <source>
        <dbReference type="SAM" id="MobiDB-lite"/>
    </source>
</evidence>
<keyword evidence="2" id="KW-0812">Transmembrane</keyword>
<evidence type="ECO:0008006" key="6">
    <source>
        <dbReference type="Google" id="ProtNLM"/>
    </source>
</evidence>
<dbReference type="OrthoDB" id="5491447at2"/>
<keyword evidence="5" id="KW-1185">Reference proteome</keyword>
<feature type="signal peptide" evidence="3">
    <location>
        <begin position="1"/>
        <end position="22"/>
    </location>
</feature>
<keyword evidence="2" id="KW-0472">Membrane</keyword>
<dbReference type="AlphaFoldDB" id="A0A6N4ST59"/>
<keyword evidence="2" id="KW-1133">Transmembrane helix</keyword>
<protein>
    <recommendedName>
        <fullName evidence="6">DUF4129 domain-containing protein</fullName>
    </recommendedName>
</protein>
<feature type="transmembrane region" description="Helical" evidence="2">
    <location>
        <begin position="81"/>
        <end position="103"/>
    </location>
</feature>
<evidence type="ECO:0000256" key="2">
    <source>
        <dbReference type="SAM" id="Phobius"/>
    </source>
</evidence>
<gene>
    <name evidence="4" type="ordered locus">CHU_2134</name>
</gene>
<evidence type="ECO:0000313" key="5">
    <source>
        <dbReference type="Proteomes" id="UP000001822"/>
    </source>
</evidence>
<feature type="chain" id="PRO_5026973966" description="DUF4129 domain-containing protein" evidence="3">
    <location>
        <begin position="23"/>
        <end position="232"/>
    </location>
</feature>
<name>A0A6N4ST59_CYTH3</name>
<evidence type="ECO:0000256" key="3">
    <source>
        <dbReference type="SAM" id="SignalP"/>
    </source>
</evidence>
<accession>A0A6N4ST59</accession>
<feature type="compositionally biased region" description="Basic and acidic residues" evidence="1">
    <location>
        <begin position="51"/>
        <end position="69"/>
    </location>
</feature>
<dbReference type="RefSeq" id="WP_011585514.1">
    <property type="nucleotide sequence ID" value="NZ_FPJX01000013.1"/>
</dbReference>
<keyword evidence="3" id="KW-0732">Signal</keyword>